<evidence type="ECO:0000259" key="2">
    <source>
        <dbReference type="Pfam" id="PF21053"/>
    </source>
</evidence>
<gene>
    <name evidence="3" type="ORF">VPK24_09390</name>
</gene>
<evidence type="ECO:0000313" key="3">
    <source>
        <dbReference type="EMBL" id="MFG3817848.1"/>
    </source>
</evidence>
<dbReference type="Gene3D" id="2.40.128.20">
    <property type="match status" value="2"/>
</dbReference>
<dbReference type="PANTHER" id="PTHR33404:SF1">
    <property type="entry name" value="SLL0497 PROTEIN"/>
    <property type="match status" value="1"/>
</dbReference>
<proteinExistence type="predicted"/>
<protein>
    <submittedName>
        <fullName evidence="3">DUF3598 family protein</fullName>
    </submittedName>
</protein>
<dbReference type="InterPro" id="IPR048378">
    <property type="entry name" value="BFA1-like_C"/>
</dbReference>
<reference evidence="4" key="1">
    <citation type="journal article" date="2024" name="Algal Res.">
        <title>Biochemical, toxicological and genomic investigation of a high-biomass producing Limnothrix strain isolated from Italian shallow drinking water reservoir.</title>
        <authorList>
            <person name="Simonazzi M."/>
            <person name="Shishido T.K."/>
            <person name="Delbaje E."/>
            <person name="Wahlsten M."/>
            <person name="Fewer D.P."/>
            <person name="Sivonen K."/>
            <person name="Pezzolesi L."/>
            <person name="Pistocchi R."/>
        </authorList>
    </citation>
    <scope>NUCLEOTIDE SEQUENCE [LARGE SCALE GENOMIC DNA]</scope>
    <source>
        <strain evidence="4">LRLZ20PSL1</strain>
    </source>
</reference>
<sequence length="323" mass="35525">MVATILVRRKGCGESMNVSKRCGYYDTIDGVLSLLWAMRSTWDCLLENVGEWYGSFATVDDQGQLLSDRPSITSITPLEGGKTIHQRVRQFAPTADGQFPEIETAAPVQDLELTYSNLGRGFLALETGAFSQGSMQLGPFSEFGAELGLVARPLRVRVVIRYDKAAQLMPLSLIRETLDPMPTLPPGEPLTPEALLTALPGVWQGQWVTVYPDFQPAQTGMSHLEVRRSGDRLVQTLKFGNQAIGSDAAIAGNRLEFRAGNSTVLLLPNGISATFPTQLNYRQPLFLEAGWLINPNLRQRLIRSYDAQGAWASLTLVTEQRVA</sequence>
<dbReference type="Proteomes" id="UP001604335">
    <property type="component" value="Unassembled WGS sequence"/>
</dbReference>
<dbReference type="SUPFAM" id="SSF50814">
    <property type="entry name" value="Lipocalins"/>
    <property type="match status" value="2"/>
</dbReference>
<dbReference type="Pfam" id="PF21053">
    <property type="entry name" value="BFA1_C"/>
    <property type="match status" value="1"/>
</dbReference>
<evidence type="ECO:0000313" key="4">
    <source>
        <dbReference type="Proteomes" id="UP001604335"/>
    </source>
</evidence>
<dbReference type="RefSeq" id="WP_393012455.1">
    <property type="nucleotide sequence ID" value="NZ_JAZAQF010000057.1"/>
</dbReference>
<comment type="caution">
    <text evidence="3">The sequence shown here is derived from an EMBL/GenBank/DDBJ whole genome shotgun (WGS) entry which is preliminary data.</text>
</comment>
<feature type="domain" description="DUF3598" evidence="1">
    <location>
        <begin position="38"/>
        <end position="178"/>
    </location>
</feature>
<name>A0ABW7CCX5_9CYAN</name>
<dbReference type="InterPro" id="IPR012674">
    <property type="entry name" value="Calycin"/>
</dbReference>
<keyword evidence="4" id="KW-1185">Reference proteome</keyword>
<dbReference type="Pfam" id="PF12204">
    <property type="entry name" value="DUF3598_N"/>
    <property type="match status" value="1"/>
</dbReference>
<dbReference type="EMBL" id="JAZAQF010000057">
    <property type="protein sequence ID" value="MFG3817848.1"/>
    <property type="molecule type" value="Genomic_DNA"/>
</dbReference>
<dbReference type="PANTHER" id="PTHR33404">
    <property type="entry name" value="CELL DIVISION TOPOLOGICAL SPECIFICITY FACTOR HOMOLOG, CHLOROPLASTIC"/>
    <property type="match status" value="1"/>
</dbReference>
<organism evidence="3 4">
    <name type="scientific">Limnothrix redekei LRLZ20PSL1</name>
    <dbReference type="NCBI Taxonomy" id="3112953"/>
    <lineage>
        <taxon>Bacteria</taxon>
        <taxon>Bacillati</taxon>
        <taxon>Cyanobacteriota</taxon>
        <taxon>Cyanophyceae</taxon>
        <taxon>Pseudanabaenales</taxon>
        <taxon>Pseudanabaenaceae</taxon>
        <taxon>Limnothrix</taxon>
    </lineage>
</organism>
<dbReference type="InterPro" id="IPR022017">
    <property type="entry name" value="BFA1-like_DUF3598"/>
</dbReference>
<accession>A0ABW7CCX5</accession>
<feature type="domain" description="Biogenesis factor required for ATP synthase 1-like C-terminal" evidence="2">
    <location>
        <begin position="195"/>
        <end position="322"/>
    </location>
</feature>
<evidence type="ECO:0000259" key="1">
    <source>
        <dbReference type="Pfam" id="PF12204"/>
    </source>
</evidence>